<dbReference type="PROSITE" id="PS50280">
    <property type="entry name" value="SET"/>
    <property type="match status" value="1"/>
</dbReference>
<keyword evidence="11" id="KW-1185">Reference proteome</keyword>
<keyword evidence="3" id="KW-0949">S-adenosyl-L-methionine</keyword>
<dbReference type="Pfam" id="PF00856">
    <property type="entry name" value="SET"/>
    <property type="match status" value="1"/>
</dbReference>
<keyword evidence="4" id="KW-0479">Metal-binding</keyword>
<accession>A0ABM3FI22</accession>
<dbReference type="RefSeq" id="XP_046587664.1">
    <property type="nucleotide sequence ID" value="XM_046731708.1"/>
</dbReference>
<dbReference type="RefSeq" id="XP_046587669.1">
    <property type="nucleotide sequence ID" value="XM_046731713.1"/>
</dbReference>
<dbReference type="InterPro" id="IPR046341">
    <property type="entry name" value="SET_dom_sf"/>
</dbReference>
<feature type="domain" description="SET" evidence="9">
    <location>
        <begin position="257"/>
        <end position="543"/>
    </location>
</feature>
<feature type="region of interest" description="Disordered" evidence="8">
    <location>
        <begin position="151"/>
        <end position="177"/>
    </location>
</feature>
<sequence>MDQAKQLVLALKQNNKSHVGYGLQQESEALVSHILQNMVKSSLPRFKPKMKNSKDSMRYREEGNQRFVSGEDIEAIESYTKSLAYADSPELMAYAYANRSAALYRKQLYEECLIDINAALSLDYPASKKKKLQERGQNAMSAVMKRTSKSNGKLHGMNRIENNHSSDTEPKEKCASDSSVENDVCEKFTLIPDMGFEMAALERSLTESNITCDVKNCSINSLDCKTSRDIEIPEYLANEGLPQLAYGPSKEAPSASDGVQITYSEKFGRHLIATKAFKPGDVIAAEKPFASVIYAERYYTHCNHCLSKCYNLIACPNCPMALYCSNHCQKLAWAAAHQIECRIISLLPNLLNVDEDKIRMLTKIMRLLIMVTQNGMLIDELRKDTEIAESNSDSRTAGFTDDGKLDSFNSRSALSLATNMTSRPLIGISAFACISSLAVLLLAVETDFFKKKFSLAELKDVSMYADIPFCGAIMLRACVIMSSNCFSIQQDPGIKSGSGLYVLHSLQNHSCAPNTFRHFEGLTMITRALEPIAVGEQIFTCYGTAHGCMPRNERKKRIMEEYFFECECPACYNDWPTYKEILENHIGSITKNKDLVQKLKPFKKKLLKNKYDIHAVKSIIEILHEETTKPCEEMIHAVQFLKSYYLGVDLTAA</sequence>
<dbReference type="Gene3D" id="6.10.140.2220">
    <property type="match status" value="1"/>
</dbReference>
<keyword evidence="1" id="KW-0489">Methyltransferase</keyword>
<dbReference type="InterPro" id="IPR011990">
    <property type="entry name" value="TPR-like_helical_dom_sf"/>
</dbReference>
<dbReference type="GeneID" id="107223144"/>
<dbReference type="PANTHER" id="PTHR46165:SF2">
    <property type="entry name" value="SET AND MYND DOMAIN-CONTAINING PROTEIN 4"/>
    <property type="match status" value="1"/>
</dbReference>
<dbReference type="InterPro" id="IPR002893">
    <property type="entry name" value="Znf_MYND"/>
</dbReference>
<keyword evidence="2" id="KW-0808">Transferase</keyword>
<dbReference type="SUPFAM" id="SSF82199">
    <property type="entry name" value="SET domain"/>
    <property type="match status" value="1"/>
</dbReference>
<organism evidence="11 16">
    <name type="scientific">Neodiprion lecontei</name>
    <name type="common">Redheaded pine sawfly</name>
    <dbReference type="NCBI Taxonomy" id="441921"/>
    <lineage>
        <taxon>Eukaryota</taxon>
        <taxon>Metazoa</taxon>
        <taxon>Ecdysozoa</taxon>
        <taxon>Arthropoda</taxon>
        <taxon>Hexapoda</taxon>
        <taxon>Insecta</taxon>
        <taxon>Pterygota</taxon>
        <taxon>Neoptera</taxon>
        <taxon>Endopterygota</taxon>
        <taxon>Hymenoptera</taxon>
        <taxon>Tenthredinoidea</taxon>
        <taxon>Diprionidae</taxon>
        <taxon>Diprioninae</taxon>
        <taxon>Neodiprion</taxon>
    </lineage>
</organism>
<feature type="domain" description="MYND-type" evidence="10">
    <location>
        <begin position="302"/>
        <end position="341"/>
    </location>
</feature>
<evidence type="ECO:0000313" key="11">
    <source>
        <dbReference type="Proteomes" id="UP000829291"/>
    </source>
</evidence>
<dbReference type="InterPro" id="IPR001214">
    <property type="entry name" value="SET_dom"/>
</dbReference>
<dbReference type="SUPFAM" id="SSF144232">
    <property type="entry name" value="HIT/MYND zinc finger-like"/>
    <property type="match status" value="1"/>
</dbReference>
<dbReference type="InterPro" id="IPR052097">
    <property type="entry name" value="SET-MYND_domain_protein"/>
</dbReference>
<evidence type="ECO:0000256" key="4">
    <source>
        <dbReference type="ARBA" id="ARBA00022723"/>
    </source>
</evidence>
<evidence type="ECO:0000259" key="10">
    <source>
        <dbReference type="PROSITE" id="PS50865"/>
    </source>
</evidence>
<evidence type="ECO:0000313" key="14">
    <source>
        <dbReference type="RefSeq" id="XP_046587664.1"/>
    </source>
</evidence>
<keyword evidence="6" id="KW-0862">Zinc</keyword>
<evidence type="ECO:0000256" key="8">
    <source>
        <dbReference type="SAM" id="MobiDB-lite"/>
    </source>
</evidence>
<evidence type="ECO:0000259" key="9">
    <source>
        <dbReference type="PROSITE" id="PS50280"/>
    </source>
</evidence>
<proteinExistence type="predicted"/>
<protein>
    <submittedName>
        <fullName evidence="12 13">SET and MYND domain-containing protein 4-like isoform X1</fullName>
    </submittedName>
</protein>
<dbReference type="Gene3D" id="2.170.270.10">
    <property type="entry name" value="SET domain"/>
    <property type="match status" value="1"/>
</dbReference>
<dbReference type="RefSeq" id="XP_046587657.1">
    <property type="nucleotide sequence ID" value="XM_046731701.1"/>
</dbReference>
<dbReference type="RefSeq" id="XP_046587660.1">
    <property type="nucleotide sequence ID" value="XM_046731704.1"/>
</dbReference>
<evidence type="ECO:0000313" key="15">
    <source>
        <dbReference type="RefSeq" id="XP_046587669.1"/>
    </source>
</evidence>
<dbReference type="RefSeq" id="XP_046587673.1">
    <property type="nucleotide sequence ID" value="XM_046731717.1"/>
</dbReference>
<evidence type="ECO:0000313" key="16">
    <source>
        <dbReference type="RefSeq" id="XP_046587673.1"/>
    </source>
</evidence>
<dbReference type="Proteomes" id="UP000829291">
    <property type="component" value="Chromosome 1"/>
</dbReference>
<evidence type="ECO:0000256" key="2">
    <source>
        <dbReference type="ARBA" id="ARBA00022679"/>
    </source>
</evidence>
<evidence type="ECO:0000256" key="5">
    <source>
        <dbReference type="ARBA" id="ARBA00022771"/>
    </source>
</evidence>
<dbReference type="PANTHER" id="PTHR46165">
    <property type="entry name" value="SET AND MYND DOMAIN-CONTAINING PROTEIN 4"/>
    <property type="match status" value="1"/>
</dbReference>
<dbReference type="PROSITE" id="PS50865">
    <property type="entry name" value="ZF_MYND_2"/>
    <property type="match status" value="1"/>
</dbReference>
<feature type="compositionally biased region" description="Basic and acidic residues" evidence="8">
    <location>
        <begin position="161"/>
        <end position="175"/>
    </location>
</feature>
<evidence type="ECO:0000256" key="6">
    <source>
        <dbReference type="ARBA" id="ARBA00022833"/>
    </source>
</evidence>
<evidence type="ECO:0000313" key="13">
    <source>
        <dbReference type="RefSeq" id="XP_046587660.1"/>
    </source>
</evidence>
<evidence type="ECO:0000256" key="3">
    <source>
        <dbReference type="ARBA" id="ARBA00022691"/>
    </source>
</evidence>
<dbReference type="Gene3D" id="1.25.40.10">
    <property type="entry name" value="Tetratricopeptide repeat domain"/>
    <property type="match status" value="2"/>
</dbReference>
<gene>
    <name evidence="12 13 14 15 16" type="primary">LOC107223144</name>
</gene>
<name>A0ABM3FI22_NEOLC</name>
<evidence type="ECO:0000313" key="12">
    <source>
        <dbReference type="RefSeq" id="XP_046587657.1"/>
    </source>
</evidence>
<evidence type="ECO:0000256" key="7">
    <source>
        <dbReference type="PROSITE-ProRule" id="PRU00134"/>
    </source>
</evidence>
<reference evidence="12 13" key="1">
    <citation type="submission" date="2025-05" db="UniProtKB">
        <authorList>
            <consortium name="RefSeq"/>
        </authorList>
    </citation>
    <scope>IDENTIFICATION</scope>
    <source>
        <tissue evidence="12 13">Thorax and Abdomen</tissue>
    </source>
</reference>
<dbReference type="Pfam" id="PF01753">
    <property type="entry name" value="zf-MYND"/>
    <property type="match status" value="1"/>
</dbReference>
<keyword evidence="5 7" id="KW-0863">Zinc-finger</keyword>
<evidence type="ECO:0000256" key="1">
    <source>
        <dbReference type="ARBA" id="ARBA00022603"/>
    </source>
</evidence>
<dbReference type="SUPFAM" id="SSF48452">
    <property type="entry name" value="TPR-like"/>
    <property type="match status" value="1"/>
</dbReference>